<dbReference type="RefSeq" id="WP_160593585.1">
    <property type="nucleotide sequence ID" value="NZ_CP047895.1"/>
</dbReference>
<dbReference type="EMBL" id="CP047895">
    <property type="protein sequence ID" value="QHL91549.1"/>
    <property type="molecule type" value="Genomic_DNA"/>
</dbReference>
<dbReference type="InterPro" id="IPR050679">
    <property type="entry name" value="Bact_HTH_transcr_reg"/>
</dbReference>
<dbReference type="SUPFAM" id="SSF64288">
    <property type="entry name" value="Chorismate lyase-like"/>
    <property type="match status" value="1"/>
</dbReference>
<evidence type="ECO:0000313" key="7">
    <source>
        <dbReference type="Proteomes" id="UP000464468"/>
    </source>
</evidence>
<accession>A0A7Z2NYD1</accession>
<reference evidence="6 7" key="1">
    <citation type="submission" date="2020-01" db="EMBL/GenBank/DDBJ databases">
        <title>Sphingomonas sp. C33 whole genome sequece.</title>
        <authorList>
            <person name="Park C."/>
        </authorList>
    </citation>
    <scope>NUCLEOTIDE SEQUENCE [LARGE SCALE GENOMIC DNA]</scope>
    <source>
        <strain evidence="6 7">C33</strain>
    </source>
</reference>
<dbReference type="Pfam" id="PF00392">
    <property type="entry name" value="GntR"/>
    <property type="match status" value="1"/>
</dbReference>
<keyword evidence="3" id="KW-0804">Transcription</keyword>
<keyword evidence="1" id="KW-0805">Transcription regulation</keyword>
<dbReference type="InterPro" id="IPR012318">
    <property type="entry name" value="HTH_CRP"/>
</dbReference>
<evidence type="ECO:0000256" key="3">
    <source>
        <dbReference type="ARBA" id="ARBA00023163"/>
    </source>
</evidence>
<dbReference type="SMART" id="SM00345">
    <property type="entry name" value="HTH_GNTR"/>
    <property type="match status" value="1"/>
</dbReference>
<dbReference type="InterPro" id="IPR011663">
    <property type="entry name" value="UTRA"/>
</dbReference>
<dbReference type="CDD" id="cd07377">
    <property type="entry name" value="WHTH_GntR"/>
    <property type="match status" value="1"/>
</dbReference>
<dbReference type="InterPro" id="IPR036388">
    <property type="entry name" value="WH-like_DNA-bd_sf"/>
</dbReference>
<evidence type="ECO:0000256" key="2">
    <source>
        <dbReference type="ARBA" id="ARBA00023125"/>
    </source>
</evidence>
<dbReference type="InterPro" id="IPR000524">
    <property type="entry name" value="Tscrpt_reg_HTH_GntR"/>
</dbReference>
<dbReference type="SUPFAM" id="SSF46785">
    <property type="entry name" value="Winged helix' DNA-binding domain"/>
    <property type="match status" value="1"/>
</dbReference>
<dbReference type="GO" id="GO:0003700">
    <property type="term" value="F:DNA-binding transcription factor activity"/>
    <property type="evidence" value="ECO:0007669"/>
    <property type="project" value="InterPro"/>
</dbReference>
<dbReference type="GO" id="GO:0003677">
    <property type="term" value="F:DNA binding"/>
    <property type="evidence" value="ECO:0007669"/>
    <property type="project" value="UniProtKB-KW"/>
</dbReference>
<dbReference type="PROSITE" id="PS51063">
    <property type="entry name" value="HTH_CRP_2"/>
    <property type="match status" value="1"/>
</dbReference>
<feature type="domain" description="HTH crp-type" evidence="5">
    <location>
        <begin position="1"/>
        <end position="70"/>
    </location>
</feature>
<evidence type="ECO:0000313" key="6">
    <source>
        <dbReference type="EMBL" id="QHL91549.1"/>
    </source>
</evidence>
<dbReference type="SMART" id="SM00866">
    <property type="entry name" value="UTRA"/>
    <property type="match status" value="1"/>
</dbReference>
<gene>
    <name evidence="6" type="ORF">GVO57_13000</name>
</gene>
<keyword evidence="2" id="KW-0238">DNA-binding</keyword>
<dbReference type="InterPro" id="IPR028978">
    <property type="entry name" value="Chorismate_lyase_/UTRA_dom_sf"/>
</dbReference>
<dbReference type="AlphaFoldDB" id="A0A7Z2NYD1"/>
<dbReference type="PRINTS" id="PR00035">
    <property type="entry name" value="HTHGNTR"/>
</dbReference>
<proteinExistence type="predicted"/>
<dbReference type="PROSITE" id="PS50949">
    <property type="entry name" value="HTH_GNTR"/>
    <property type="match status" value="1"/>
</dbReference>
<dbReference type="Proteomes" id="UP000464468">
    <property type="component" value="Chromosome"/>
</dbReference>
<keyword evidence="7" id="KW-1185">Reference proteome</keyword>
<sequence>MTIEQRIRADIEGRIRAGEWKPGHRIPYEHELVAQYGCARATVGKALAALARSGLIERRRKAGSFVAEPHLEAAVLDIPDIGAAVAARGDAYRWALRARHEHAAPPADAATALLGTAGPVLLLDGIHHAGDRPFAHEQRLIALDAVPDAAAADFAAGEPGRWLIAHVPWSEARHRISAVPAGRAHAAALDVPPGTACLQIERWTWRLGRGITHVIQLFPGHRYDLVAQFTPAAR</sequence>
<name>A0A7Z2NYD1_9SPHN</name>
<dbReference type="PANTHER" id="PTHR44846">
    <property type="entry name" value="MANNOSYL-D-GLYCERATE TRANSPORT/METABOLISM SYSTEM REPRESSOR MNGR-RELATED"/>
    <property type="match status" value="1"/>
</dbReference>
<dbReference type="PANTHER" id="PTHR44846:SF16">
    <property type="entry name" value="TRANSCRIPTIONAL REGULATOR PHNF-RELATED"/>
    <property type="match status" value="1"/>
</dbReference>
<evidence type="ECO:0000259" key="5">
    <source>
        <dbReference type="PROSITE" id="PS51063"/>
    </source>
</evidence>
<dbReference type="Gene3D" id="3.40.1410.10">
    <property type="entry name" value="Chorismate lyase-like"/>
    <property type="match status" value="1"/>
</dbReference>
<dbReference type="InterPro" id="IPR036390">
    <property type="entry name" value="WH_DNA-bd_sf"/>
</dbReference>
<organism evidence="6 7">
    <name type="scientific">Sphingomonas changnyeongensis</name>
    <dbReference type="NCBI Taxonomy" id="2698679"/>
    <lineage>
        <taxon>Bacteria</taxon>
        <taxon>Pseudomonadati</taxon>
        <taxon>Pseudomonadota</taxon>
        <taxon>Alphaproteobacteria</taxon>
        <taxon>Sphingomonadales</taxon>
        <taxon>Sphingomonadaceae</taxon>
        <taxon>Sphingomonas</taxon>
    </lineage>
</organism>
<evidence type="ECO:0000256" key="1">
    <source>
        <dbReference type="ARBA" id="ARBA00023015"/>
    </source>
</evidence>
<evidence type="ECO:0000259" key="4">
    <source>
        <dbReference type="PROSITE" id="PS50949"/>
    </source>
</evidence>
<dbReference type="Gene3D" id="1.10.10.10">
    <property type="entry name" value="Winged helix-like DNA-binding domain superfamily/Winged helix DNA-binding domain"/>
    <property type="match status" value="1"/>
</dbReference>
<dbReference type="Pfam" id="PF07702">
    <property type="entry name" value="UTRA"/>
    <property type="match status" value="1"/>
</dbReference>
<dbReference type="KEGG" id="schy:GVO57_13000"/>
<feature type="domain" description="HTH gntR-type" evidence="4">
    <location>
        <begin position="1"/>
        <end position="69"/>
    </location>
</feature>
<protein>
    <submittedName>
        <fullName evidence="6">UTRA domain-containing protein</fullName>
    </submittedName>
</protein>